<sequence length="282" mass="30674">MVDWFKTAVEELAGEFMAELPALGLPSKGLRDPEGGPFGPVGSRWWSLLVIGQGERRLSKSLRAWSPKNWERFLLQAADVSVQMAAKFSTLNRFGHAGTPSLTISAYRDRPPEARQWLRLDATYAVGTLGETAPIADEVPEAWRKFLVTQAERLPAASGFLADDTSGAGNRTPLEAGRGTFATDTLPLSDSELRGYSWVTVTSAGVLERLGGVEAVRTSGAFASVIELPWGGAVLQATPRLSEYEGDAVRRVFEALAPVLPADAPWPDAFNRFKLIYEAPRQ</sequence>
<dbReference type="AlphaFoldDB" id="A0A4R0H2R9"/>
<accession>A0A4R0H2R9</accession>
<comment type="caution">
    <text evidence="1">The sequence shown here is derived from an EMBL/GenBank/DDBJ whole genome shotgun (WGS) entry which is preliminary data.</text>
</comment>
<protein>
    <recommendedName>
        <fullName evidence="3">DUF3396 domain-containing protein</fullName>
    </recommendedName>
</protein>
<reference evidence="1 2" key="1">
    <citation type="submission" date="2019-02" db="EMBL/GenBank/DDBJ databases">
        <title>Kribbella capetownensis sp. nov. and Kribbella speibonae sp. nov., isolated from soil.</title>
        <authorList>
            <person name="Curtis S.M."/>
            <person name="Norton I."/>
            <person name="Everest G.J."/>
            <person name="Meyers P.R."/>
        </authorList>
    </citation>
    <scope>NUCLEOTIDE SEQUENCE [LARGE SCALE GENOMIC DNA]</scope>
    <source>
        <strain evidence="1 2">KCTC 29219</strain>
    </source>
</reference>
<dbReference type="Proteomes" id="UP000292346">
    <property type="component" value="Unassembled WGS sequence"/>
</dbReference>
<evidence type="ECO:0000313" key="1">
    <source>
        <dbReference type="EMBL" id="TCC03973.1"/>
    </source>
</evidence>
<dbReference type="OrthoDB" id="3810479at2"/>
<gene>
    <name evidence="1" type="ORF">E0H45_33265</name>
</gene>
<evidence type="ECO:0000313" key="2">
    <source>
        <dbReference type="Proteomes" id="UP000292346"/>
    </source>
</evidence>
<keyword evidence="2" id="KW-1185">Reference proteome</keyword>
<organism evidence="1 2">
    <name type="scientific">Kribbella soli</name>
    <dbReference type="NCBI Taxonomy" id="1124743"/>
    <lineage>
        <taxon>Bacteria</taxon>
        <taxon>Bacillati</taxon>
        <taxon>Actinomycetota</taxon>
        <taxon>Actinomycetes</taxon>
        <taxon>Propionibacteriales</taxon>
        <taxon>Kribbellaceae</taxon>
        <taxon>Kribbella</taxon>
    </lineage>
</organism>
<dbReference type="EMBL" id="SJJZ01000004">
    <property type="protein sequence ID" value="TCC03973.1"/>
    <property type="molecule type" value="Genomic_DNA"/>
</dbReference>
<name>A0A4R0H2R9_9ACTN</name>
<dbReference type="RefSeq" id="WP_131344811.1">
    <property type="nucleotide sequence ID" value="NZ_SJJZ01000004.1"/>
</dbReference>
<evidence type="ECO:0008006" key="3">
    <source>
        <dbReference type="Google" id="ProtNLM"/>
    </source>
</evidence>
<proteinExistence type="predicted"/>